<dbReference type="PROSITE" id="PS00380">
    <property type="entry name" value="RHODANESE_1"/>
    <property type="match status" value="1"/>
</dbReference>
<dbReference type="EMBL" id="CACSIM010000001">
    <property type="protein sequence ID" value="CAA0084736.1"/>
    <property type="molecule type" value="Genomic_DNA"/>
</dbReference>
<dbReference type="Proteomes" id="UP000435877">
    <property type="component" value="Unassembled WGS sequence"/>
</dbReference>
<evidence type="ECO:0000313" key="5">
    <source>
        <dbReference type="Proteomes" id="UP000435877"/>
    </source>
</evidence>
<dbReference type="PROSITE" id="PS50206">
    <property type="entry name" value="RHODANESE_3"/>
    <property type="match status" value="2"/>
</dbReference>
<feature type="domain" description="Rhodanese" evidence="2">
    <location>
        <begin position="156"/>
        <end position="269"/>
    </location>
</feature>
<feature type="domain" description="Rhodanese" evidence="2">
    <location>
        <begin position="18"/>
        <end position="126"/>
    </location>
</feature>
<keyword evidence="5" id="KW-1185">Reference proteome</keyword>
<keyword evidence="1" id="KW-0677">Repeat</keyword>
<dbReference type="SMART" id="SM00450">
    <property type="entry name" value="RHOD"/>
    <property type="match status" value="2"/>
</dbReference>
<dbReference type="Proteomes" id="UP000439591">
    <property type="component" value="Unassembled WGS sequence"/>
</dbReference>
<evidence type="ECO:0000256" key="1">
    <source>
        <dbReference type="ARBA" id="ARBA00022737"/>
    </source>
</evidence>
<dbReference type="Gene3D" id="3.40.250.10">
    <property type="entry name" value="Rhodanese-like domain"/>
    <property type="match status" value="2"/>
</dbReference>
<proteinExistence type="predicted"/>
<evidence type="ECO:0000313" key="3">
    <source>
        <dbReference type="EMBL" id="CAA0081821.1"/>
    </source>
</evidence>
<evidence type="ECO:0000313" key="6">
    <source>
        <dbReference type="Proteomes" id="UP000439591"/>
    </source>
</evidence>
<dbReference type="InterPro" id="IPR001763">
    <property type="entry name" value="Rhodanese-like_dom"/>
</dbReference>
<keyword evidence="4" id="KW-0808">Transferase</keyword>
<dbReference type="CDD" id="cd01449">
    <property type="entry name" value="TST_Repeat_2"/>
    <property type="match status" value="1"/>
</dbReference>
<dbReference type="Pfam" id="PF00581">
    <property type="entry name" value="Rhodanese"/>
    <property type="match status" value="2"/>
</dbReference>
<dbReference type="OrthoDB" id="9781034at2"/>
<dbReference type="EMBL" id="CACSIK010000001">
    <property type="protein sequence ID" value="CAA0081821.1"/>
    <property type="molecule type" value="Genomic_DNA"/>
</dbReference>
<dbReference type="AlphaFoldDB" id="A0A5S9N4Q3"/>
<organism evidence="4 6">
    <name type="scientific">Zhongshania aliphaticivorans</name>
    <dbReference type="NCBI Taxonomy" id="1470434"/>
    <lineage>
        <taxon>Bacteria</taxon>
        <taxon>Pseudomonadati</taxon>
        <taxon>Pseudomonadota</taxon>
        <taxon>Gammaproteobacteria</taxon>
        <taxon>Cellvibrionales</taxon>
        <taxon>Spongiibacteraceae</taxon>
        <taxon>Zhongshania</taxon>
    </lineage>
</organism>
<protein>
    <submittedName>
        <fullName evidence="4">Thiosulfate sulfurtransferase</fullName>
        <ecNumber evidence="4">2.8.1.1</ecNumber>
    </submittedName>
</protein>
<dbReference type="GO" id="GO:0004792">
    <property type="term" value="F:thiosulfate-cyanide sulfurtransferase activity"/>
    <property type="evidence" value="ECO:0007669"/>
    <property type="project" value="UniProtKB-EC"/>
</dbReference>
<reference evidence="5 6" key="1">
    <citation type="submission" date="2019-11" db="EMBL/GenBank/DDBJ databases">
        <authorList>
            <person name="Holert J."/>
        </authorList>
    </citation>
    <scope>NUCLEOTIDE SEQUENCE [LARGE SCALE GENOMIC DNA]</scope>
    <source>
        <strain evidence="4">BC3_2A</strain>
        <strain evidence="3">SB11_1A</strain>
    </source>
</reference>
<dbReference type="InterPro" id="IPR036873">
    <property type="entry name" value="Rhodanese-like_dom_sf"/>
</dbReference>
<evidence type="ECO:0000313" key="4">
    <source>
        <dbReference type="EMBL" id="CAA0084736.1"/>
    </source>
</evidence>
<dbReference type="CDD" id="cd01448">
    <property type="entry name" value="TST_Repeat_1"/>
    <property type="match status" value="1"/>
</dbReference>
<evidence type="ECO:0000259" key="2">
    <source>
        <dbReference type="PROSITE" id="PS50206"/>
    </source>
</evidence>
<sequence>MKDWPLLIETSQLADALHDPNLLILDTCSAANYADHHIPGAVHIAPSELQSGVKPAVGKLPSIEALNALFTKVGLTPDKHVVVYDDEGGGWAGRLIWTLDVIGHQNYSYIDGGLHAWLHDGYATEKVANLPAPIEQNISIDSLPIAEIEDFIHLLDNSQLAIWDARSPEEYRGEKVFAQRGGHIPGAINLDWLELINRDKQMRLKDTSKLQSRLNELGLTADKTIITHCQTHHRSGLSYLLMKILGYPHIKAYHGSWGEWGNSETTPIETGDHPQPSAQKP</sequence>
<dbReference type="EC" id="2.8.1.1" evidence="4"/>
<dbReference type="InterPro" id="IPR001307">
    <property type="entry name" value="Thiosulphate_STrfase_CS"/>
</dbReference>
<dbReference type="PANTHER" id="PTHR43855:SF1">
    <property type="entry name" value="THIOSULFATE SULFURTRANSFERASE"/>
    <property type="match status" value="1"/>
</dbReference>
<gene>
    <name evidence="4" type="primary">rhdA</name>
    <name evidence="3" type="ORF">IHBHHGIJ_00353</name>
    <name evidence="4" type="ORF">KFEGEMFD_00797</name>
</gene>
<dbReference type="SUPFAM" id="SSF52821">
    <property type="entry name" value="Rhodanese/Cell cycle control phosphatase"/>
    <property type="match status" value="2"/>
</dbReference>
<name>A0A5S9N4Q3_9GAMM</name>
<dbReference type="InterPro" id="IPR051126">
    <property type="entry name" value="Thiosulfate_sulfurtransferase"/>
</dbReference>
<dbReference type="RefSeq" id="WP_159267053.1">
    <property type="nucleotide sequence ID" value="NZ_CACSIK010000001.1"/>
</dbReference>
<dbReference type="PANTHER" id="PTHR43855">
    <property type="entry name" value="THIOSULFATE SULFURTRANSFERASE"/>
    <property type="match status" value="1"/>
</dbReference>
<accession>A0A5S9N4Q3</accession>